<evidence type="ECO:0000313" key="1">
    <source>
        <dbReference type="EMBL" id="CAA9397282.1"/>
    </source>
</evidence>
<feature type="non-terminal residue" evidence="1">
    <location>
        <position position="1"/>
    </location>
</feature>
<dbReference type="EMBL" id="CADCTY010001965">
    <property type="protein sequence ID" value="CAA9397282.1"/>
    <property type="molecule type" value="Genomic_DNA"/>
</dbReference>
<reference evidence="1" key="1">
    <citation type="submission" date="2020-02" db="EMBL/GenBank/DDBJ databases">
        <authorList>
            <person name="Meier V. D."/>
        </authorList>
    </citation>
    <scope>NUCLEOTIDE SEQUENCE</scope>
    <source>
        <strain evidence="1">AVDCRST_MAG94</strain>
    </source>
</reference>
<name>A0A6J4NSV2_9CYAN</name>
<organism evidence="1">
    <name type="scientific">uncultured Leptolyngbya sp</name>
    <dbReference type="NCBI Taxonomy" id="332963"/>
    <lineage>
        <taxon>Bacteria</taxon>
        <taxon>Bacillati</taxon>
        <taxon>Cyanobacteriota</taxon>
        <taxon>Cyanophyceae</taxon>
        <taxon>Leptolyngbyales</taxon>
        <taxon>Leptolyngbyaceae</taxon>
        <taxon>Leptolyngbya group</taxon>
        <taxon>Leptolyngbya</taxon>
        <taxon>environmental samples</taxon>
    </lineage>
</organism>
<accession>A0A6J4NSV2</accession>
<sequence>GRAASSSGCFHLLCPWCSYPIQGQVNGEGTCRLKCFHHSQSIEEMV</sequence>
<dbReference type="AlphaFoldDB" id="A0A6J4NSV2"/>
<feature type="non-terminal residue" evidence="1">
    <location>
        <position position="46"/>
    </location>
</feature>
<gene>
    <name evidence="1" type="ORF">AVDCRST_MAG94-5724</name>
</gene>
<protein>
    <submittedName>
        <fullName evidence="1">Uncharacterized protein</fullName>
    </submittedName>
</protein>
<proteinExistence type="predicted"/>